<evidence type="ECO:0000313" key="2">
    <source>
        <dbReference type="Proteomes" id="UP000515977"/>
    </source>
</evidence>
<keyword evidence="2" id="KW-1185">Reference proteome</keyword>
<protein>
    <submittedName>
        <fullName evidence="1">Pilus assembly protein</fullName>
    </submittedName>
</protein>
<organism evidence="1 2">
    <name type="scientific">Thermomonas brevis</name>
    <dbReference type="NCBI Taxonomy" id="215691"/>
    <lineage>
        <taxon>Bacteria</taxon>
        <taxon>Pseudomonadati</taxon>
        <taxon>Pseudomonadota</taxon>
        <taxon>Gammaproteobacteria</taxon>
        <taxon>Lysobacterales</taxon>
        <taxon>Lysobacteraceae</taxon>
        <taxon>Thermomonas</taxon>
    </lineage>
</organism>
<gene>
    <name evidence="1" type="ORF">H9L17_08320</name>
</gene>
<dbReference type="AlphaFoldDB" id="A0A7G9QXU2"/>
<dbReference type="EMBL" id="CP060711">
    <property type="protein sequence ID" value="QNN48167.1"/>
    <property type="molecule type" value="Genomic_DNA"/>
</dbReference>
<sequence>MTELAVCAAVLTPLFLLIAIVAKFGHANQMAQQAARNAAWSATVSDGYDVPARARLQREALDRSFAAADAPIRSNPAGDAQGEFDDQMLNTFSGKKLLERDNLRVADMRNASSPGYMDEALKLLPRLGRFPPNPNGYVTAEVRLDYRNLQNRDGSRPAYLAPFDQLDVVQTRRQSLLADAWNASGPRSGRRSVVNTVEPLVPAATLLPSGLTDIFSALKPIAPLLPMVGSLGDLKIGTIEPDVVPSDKLRDYPVHQ</sequence>
<accession>A0A7G9QXU2</accession>
<dbReference type="KEGG" id="tbv:H9L17_08320"/>
<proteinExistence type="predicted"/>
<reference evidence="1 2" key="1">
    <citation type="submission" date="2020-08" db="EMBL/GenBank/DDBJ databases">
        <title>Genome sequence of Thermomonas brevis KACC 16975T.</title>
        <authorList>
            <person name="Hyun D.-W."/>
            <person name="Bae J.-W."/>
        </authorList>
    </citation>
    <scope>NUCLEOTIDE SEQUENCE [LARGE SCALE GENOMIC DNA]</scope>
    <source>
        <strain evidence="1 2">KACC 16975</strain>
    </source>
</reference>
<dbReference type="Proteomes" id="UP000515977">
    <property type="component" value="Chromosome"/>
</dbReference>
<evidence type="ECO:0000313" key="1">
    <source>
        <dbReference type="EMBL" id="QNN48167.1"/>
    </source>
</evidence>
<name>A0A7G9QXU2_9GAMM</name>